<reference evidence="7" key="1">
    <citation type="submission" date="2023-08" db="EMBL/GenBank/DDBJ databases">
        <title>A de novo genome assembly of Solanum verrucosum Schlechtendal, a Mexican diploid species geographically isolated from the other diploid A-genome species in potato relatives.</title>
        <authorList>
            <person name="Hosaka K."/>
        </authorList>
    </citation>
    <scope>NUCLEOTIDE SEQUENCE</scope>
    <source>
        <tissue evidence="7">Young leaves</tissue>
    </source>
</reference>
<protein>
    <recommendedName>
        <fullName evidence="6">Ubiquitin-like protease family profile domain-containing protein</fullName>
    </recommendedName>
</protein>
<evidence type="ECO:0000256" key="3">
    <source>
        <dbReference type="ARBA" id="ARBA00022786"/>
    </source>
</evidence>
<accession>A0AAF0V1H7</accession>
<dbReference type="InterPro" id="IPR003653">
    <property type="entry name" value="Peptidase_C48_C"/>
</dbReference>
<keyword evidence="5" id="KW-0788">Thiol protease</keyword>
<dbReference type="InterPro" id="IPR038765">
    <property type="entry name" value="Papain-like_cys_pep_sf"/>
</dbReference>
<evidence type="ECO:0000313" key="8">
    <source>
        <dbReference type="Proteomes" id="UP001234989"/>
    </source>
</evidence>
<dbReference type="PROSITE" id="PS50600">
    <property type="entry name" value="ULP_PROTEASE"/>
    <property type="match status" value="1"/>
</dbReference>
<dbReference type="AlphaFoldDB" id="A0AAF0V1H7"/>
<dbReference type="FunFam" id="3.40.395.10:FF:000005">
    <property type="entry name" value="Ubiquitin-like-specific protease ESD4"/>
    <property type="match status" value="1"/>
</dbReference>
<dbReference type="GO" id="GO:0016926">
    <property type="term" value="P:protein desumoylation"/>
    <property type="evidence" value="ECO:0007669"/>
    <property type="project" value="UniProtKB-ARBA"/>
</dbReference>
<dbReference type="Gene3D" id="3.40.395.10">
    <property type="entry name" value="Adenoviral Proteinase, Chain A"/>
    <property type="match status" value="1"/>
</dbReference>
<dbReference type="Proteomes" id="UP001234989">
    <property type="component" value="Chromosome 12"/>
</dbReference>
<evidence type="ECO:0000256" key="2">
    <source>
        <dbReference type="ARBA" id="ARBA00022670"/>
    </source>
</evidence>
<name>A0AAF0V1H7_SOLVR</name>
<dbReference type="SUPFAM" id="SSF54001">
    <property type="entry name" value="Cysteine proteinases"/>
    <property type="match status" value="1"/>
</dbReference>
<organism evidence="7 8">
    <name type="scientific">Solanum verrucosum</name>
    <dbReference type="NCBI Taxonomy" id="315347"/>
    <lineage>
        <taxon>Eukaryota</taxon>
        <taxon>Viridiplantae</taxon>
        <taxon>Streptophyta</taxon>
        <taxon>Embryophyta</taxon>
        <taxon>Tracheophyta</taxon>
        <taxon>Spermatophyta</taxon>
        <taxon>Magnoliopsida</taxon>
        <taxon>eudicotyledons</taxon>
        <taxon>Gunneridae</taxon>
        <taxon>Pentapetalae</taxon>
        <taxon>asterids</taxon>
        <taxon>lamiids</taxon>
        <taxon>Solanales</taxon>
        <taxon>Solanaceae</taxon>
        <taxon>Solanoideae</taxon>
        <taxon>Solaneae</taxon>
        <taxon>Solanum</taxon>
    </lineage>
</organism>
<proteinExistence type="inferred from homology"/>
<feature type="domain" description="Ubiquitin-like protease family profile" evidence="6">
    <location>
        <begin position="319"/>
        <end position="499"/>
    </location>
</feature>
<keyword evidence="3" id="KW-0833">Ubl conjugation pathway</keyword>
<dbReference type="GO" id="GO:0006508">
    <property type="term" value="P:proteolysis"/>
    <property type="evidence" value="ECO:0007669"/>
    <property type="project" value="UniProtKB-KW"/>
</dbReference>
<evidence type="ECO:0000256" key="4">
    <source>
        <dbReference type="ARBA" id="ARBA00022801"/>
    </source>
</evidence>
<dbReference type="GO" id="GO:0005634">
    <property type="term" value="C:nucleus"/>
    <property type="evidence" value="ECO:0007669"/>
    <property type="project" value="TreeGrafter"/>
</dbReference>
<keyword evidence="2" id="KW-0645">Protease</keyword>
<dbReference type="PANTHER" id="PTHR12606:SF147">
    <property type="entry name" value="UBIQUITIN-LIKE-SPECIFIC PROTEASE 1A"/>
    <property type="match status" value="1"/>
</dbReference>
<dbReference type="Pfam" id="PF02902">
    <property type="entry name" value="Peptidase_C48"/>
    <property type="match status" value="1"/>
</dbReference>
<evidence type="ECO:0000259" key="6">
    <source>
        <dbReference type="PROSITE" id="PS50600"/>
    </source>
</evidence>
<keyword evidence="8" id="KW-1185">Reference proteome</keyword>
<dbReference type="PANTHER" id="PTHR12606">
    <property type="entry name" value="SENTRIN/SUMO-SPECIFIC PROTEASE"/>
    <property type="match status" value="1"/>
</dbReference>
<comment type="similarity">
    <text evidence="1">Belongs to the peptidase C48 family.</text>
</comment>
<dbReference type="GO" id="GO:0016929">
    <property type="term" value="F:deSUMOylase activity"/>
    <property type="evidence" value="ECO:0007669"/>
    <property type="project" value="TreeGrafter"/>
</dbReference>
<sequence length="529" mass="60629">MGALTSNRKRGNDFFSSNCKTPLSNLSKKLKLSALNPPLSSKSTVQRFFKYPDPINPIRREVHAPCRKLRFGFKQTKSNTVNYKGVSEYSGSEMGNCLSRKHEETKRSDFDGLRKDIEVIDIDGDDAKEGFFEDSSIAEVEAWGCKKSDLDIAAANGLEDSSIEESERWGCEKSDLLGQEVDDDMKILDGYDGKDSSVLTMGLDDGNLKEESVGKMIESLAMNPTPDSYFYVPLYKKLLGSVDKISDKLKRLQFQIGLNEKSLETNRLLRPQKKEEQVIEDAISEPFVPLTEEEHDEVACALSKSNRRKVLVTHKSSNIDITGEILQCLRPGAWLNDEVINVYLELLKEREKREPQKFLKCHFFNTFFYKKLISGTGGYNYQSVRRWTSQRKLGYSLLECDKIFVPIHKEIHWCLAVINKKDQKFQYLDSLRGRDSNVLKVLASYFVDEVKDKSGKHIDVSSWKQEFVEDFPEQKNGLGTFVVNRYDCGVFMIKNADFYSRDIGLCFNQGDMPYFRMRTAKELLRLKAD</sequence>
<evidence type="ECO:0000256" key="5">
    <source>
        <dbReference type="ARBA" id="ARBA00022807"/>
    </source>
</evidence>
<evidence type="ECO:0000313" key="7">
    <source>
        <dbReference type="EMBL" id="WMV56602.1"/>
    </source>
</evidence>
<evidence type="ECO:0000256" key="1">
    <source>
        <dbReference type="ARBA" id="ARBA00005234"/>
    </source>
</evidence>
<dbReference type="EMBL" id="CP133623">
    <property type="protein sequence ID" value="WMV56602.1"/>
    <property type="molecule type" value="Genomic_DNA"/>
</dbReference>
<gene>
    <name evidence="7" type="ORF">MTR67_049987</name>
</gene>
<keyword evidence="4" id="KW-0378">Hydrolase</keyword>